<dbReference type="Proteomes" id="UP000230002">
    <property type="component" value="Unassembled WGS sequence"/>
</dbReference>
<keyword evidence="2" id="KW-1185">Reference proteome</keyword>
<reference evidence="1 2" key="1">
    <citation type="journal article" date="2015" name="Sci. Rep.">
        <title>Chromosome-level genome map provides insights into diverse defense mechanisms in the medicinal fungus Ganoderma sinense.</title>
        <authorList>
            <person name="Zhu Y."/>
            <person name="Xu J."/>
            <person name="Sun C."/>
            <person name="Zhou S."/>
            <person name="Xu H."/>
            <person name="Nelson D.R."/>
            <person name="Qian J."/>
            <person name="Song J."/>
            <person name="Luo H."/>
            <person name="Xiang L."/>
            <person name="Li Y."/>
            <person name="Xu Z."/>
            <person name="Ji A."/>
            <person name="Wang L."/>
            <person name="Lu S."/>
            <person name="Hayward A."/>
            <person name="Sun W."/>
            <person name="Li X."/>
            <person name="Schwartz D.C."/>
            <person name="Wang Y."/>
            <person name="Chen S."/>
        </authorList>
    </citation>
    <scope>NUCLEOTIDE SEQUENCE [LARGE SCALE GENOMIC DNA]</scope>
    <source>
        <strain evidence="1 2">ZZ0214-1</strain>
    </source>
</reference>
<dbReference type="STRING" id="1077348.A0A2G8RVZ3"/>
<proteinExistence type="predicted"/>
<sequence length="284" mass="32016">MCRSEDENPMKTAIPATQVGHATGMSLMKAVDRWSKMHSFTCDIITHAETVGEGDWRLPASGTRVLLFGLVSRTPRDPAGAQSPSAEFTIDTHYICPQRVYIEHGIYIVASQWTPASCHRRAELAADMRAKEEARDGKGERGPKFAGVMPVTTYLVGTGMVMEDPCCVYYPHGFEPGARVDMLTLFGLKLLVYLCLEVINMGFVLRPREAGDTSSTLPRIGTYVQRKKKWRWQPAEPERAWSEVAKVMQRKYFTFLSPSDIFTTYYKLWPYGMPGNSLPKDEMD</sequence>
<name>A0A2G8RVZ3_9APHY</name>
<evidence type="ECO:0000313" key="1">
    <source>
        <dbReference type="EMBL" id="PIL25679.1"/>
    </source>
</evidence>
<comment type="caution">
    <text evidence="1">The sequence shown here is derived from an EMBL/GenBank/DDBJ whole genome shotgun (WGS) entry which is preliminary data.</text>
</comment>
<protein>
    <submittedName>
        <fullName evidence="1">Uncharacterized protein</fullName>
    </submittedName>
</protein>
<accession>A0A2G8RVZ3</accession>
<dbReference type="OrthoDB" id="2738218at2759"/>
<organism evidence="1 2">
    <name type="scientific">Ganoderma sinense ZZ0214-1</name>
    <dbReference type="NCBI Taxonomy" id="1077348"/>
    <lineage>
        <taxon>Eukaryota</taxon>
        <taxon>Fungi</taxon>
        <taxon>Dikarya</taxon>
        <taxon>Basidiomycota</taxon>
        <taxon>Agaricomycotina</taxon>
        <taxon>Agaricomycetes</taxon>
        <taxon>Polyporales</taxon>
        <taxon>Polyporaceae</taxon>
        <taxon>Ganoderma</taxon>
    </lineage>
</organism>
<evidence type="ECO:0000313" key="2">
    <source>
        <dbReference type="Proteomes" id="UP000230002"/>
    </source>
</evidence>
<dbReference type="AlphaFoldDB" id="A0A2G8RVZ3"/>
<dbReference type="EMBL" id="AYKW01000045">
    <property type="protein sequence ID" value="PIL25679.1"/>
    <property type="molecule type" value="Genomic_DNA"/>
</dbReference>
<gene>
    <name evidence="1" type="ORF">GSI_11429</name>
</gene>